<feature type="transmembrane region" description="Helical" evidence="1">
    <location>
        <begin position="21"/>
        <end position="38"/>
    </location>
</feature>
<organism evidence="2 3">
    <name type="scientific">Sulfurivirga caldicuralii</name>
    <dbReference type="NCBI Taxonomy" id="364032"/>
    <lineage>
        <taxon>Bacteria</taxon>
        <taxon>Pseudomonadati</taxon>
        <taxon>Pseudomonadota</taxon>
        <taxon>Gammaproteobacteria</taxon>
        <taxon>Thiotrichales</taxon>
        <taxon>Piscirickettsiaceae</taxon>
        <taxon>Sulfurivirga</taxon>
    </lineage>
</organism>
<keyword evidence="1" id="KW-0472">Membrane</keyword>
<reference evidence="3" key="1">
    <citation type="submission" date="2016-11" db="EMBL/GenBank/DDBJ databases">
        <authorList>
            <person name="Varghese N."/>
            <person name="Submissions S."/>
        </authorList>
    </citation>
    <scope>NUCLEOTIDE SEQUENCE [LARGE SCALE GENOMIC DNA]</scope>
    <source>
        <strain evidence="3">DSM 17737</strain>
    </source>
</reference>
<evidence type="ECO:0000313" key="3">
    <source>
        <dbReference type="Proteomes" id="UP000198461"/>
    </source>
</evidence>
<keyword evidence="3" id="KW-1185">Reference proteome</keyword>
<keyword evidence="1" id="KW-1133">Transmembrane helix</keyword>
<feature type="transmembrane region" description="Helical" evidence="1">
    <location>
        <begin position="58"/>
        <end position="77"/>
    </location>
</feature>
<dbReference type="Proteomes" id="UP000198461">
    <property type="component" value="Unassembled WGS sequence"/>
</dbReference>
<proteinExistence type="predicted"/>
<name>A0A1N6FBB4_9GAMM</name>
<dbReference type="AlphaFoldDB" id="A0A1N6FBB4"/>
<keyword evidence="1" id="KW-0812">Transmembrane</keyword>
<dbReference type="STRING" id="364032.SAMN05443662_1005"/>
<sequence length="101" mass="11769">MANDFHRFFYCDFTPTMHRRISLIGWGLALAWLYWSLVEKAYFVRMINGELALVDMLVGLPLVIALAPVLYGLFYWLMKWIALFFIPGWLDCSAADTPEED</sequence>
<dbReference type="RefSeq" id="WP_074201276.1">
    <property type="nucleotide sequence ID" value="NZ_FSRE01000002.1"/>
</dbReference>
<dbReference type="EMBL" id="FSRE01000002">
    <property type="protein sequence ID" value="SIN92486.1"/>
    <property type="molecule type" value="Genomic_DNA"/>
</dbReference>
<evidence type="ECO:0000313" key="2">
    <source>
        <dbReference type="EMBL" id="SIN92486.1"/>
    </source>
</evidence>
<gene>
    <name evidence="2" type="ORF">SAMN05443662_1005</name>
</gene>
<evidence type="ECO:0000256" key="1">
    <source>
        <dbReference type="SAM" id="Phobius"/>
    </source>
</evidence>
<protein>
    <submittedName>
        <fullName evidence="2">Uncharacterized protein</fullName>
    </submittedName>
</protein>
<accession>A0A1N6FBB4</accession>